<dbReference type="Pfam" id="PF07690">
    <property type="entry name" value="MFS_1"/>
    <property type="match status" value="1"/>
</dbReference>
<sequence length="399" mass="43137">MNEMKPSSLKMTTMDIASSVSLMAYSASMVATPICLIVLMKEMNLNLSEGGGIEAVRTILLIAVLLISGLAASRFGKTALLNTGGFLLAAGLFVYAAAPSYPVILAAMILIGLGGGLLEALINPLVQDLHPKDSGRYLNVVNAFFSMGVLMTVLSVGELLSRNIPWRAILTGLAFVFTMISFFFLFSSRHAHKTGQIPDNSYKNPLSHTKDLIKKRRFWVFALAMLCGGGTEAAYTFWSASYIQLYYETLPRAGALGTALFALGMITGRLASGWIKQSHLAALIIFSALGGLLFSLGFFWLKGLIPLMILLFFAGLAVACFWPSIQSYAADRMEGDSTMLFILLSTAGIPGFSIIVWVMGWIGDTWGLKAAFGVIPLLFLTLLITIALESRLPERKSKA</sequence>
<keyword evidence="6 7" id="KW-0472">Membrane</keyword>
<feature type="transmembrane region" description="Helical" evidence="7">
    <location>
        <begin position="52"/>
        <end position="72"/>
    </location>
</feature>
<dbReference type="AlphaFoldDB" id="A0A5C1QIZ5"/>
<dbReference type="InterPro" id="IPR011701">
    <property type="entry name" value="MFS"/>
</dbReference>
<organism evidence="8 9">
    <name type="scientific">Oceanispirochaeta crateris</name>
    <dbReference type="NCBI Taxonomy" id="2518645"/>
    <lineage>
        <taxon>Bacteria</taxon>
        <taxon>Pseudomonadati</taxon>
        <taxon>Spirochaetota</taxon>
        <taxon>Spirochaetia</taxon>
        <taxon>Spirochaetales</taxon>
        <taxon>Spirochaetaceae</taxon>
        <taxon>Oceanispirochaeta</taxon>
    </lineage>
</organism>
<keyword evidence="3" id="KW-0813">Transport</keyword>
<dbReference type="GO" id="GO:0016020">
    <property type="term" value="C:membrane"/>
    <property type="evidence" value="ECO:0007669"/>
    <property type="project" value="TreeGrafter"/>
</dbReference>
<evidence type="ECO:0000313" key="8">
    <source>
        <dbReference type="EMBL" id="QEN07020.1"/>
    </source>
</evidence>
<dbReference type="Proteomes" id="UP000324209">
    <property type="component" value="Chromosome"/>
</dbReference>
<dbReference type="GO" id="GO:0022857">
    <property type="term" value="F:transmembrane transporter activity"/>
    <property type="evidence" value="ECO:0007669"/>
    <property type="project" value="InterPro"/>
</dbReference>
<feature type="transmembrane region" description="Helical" evidence="7">
    <location>
        <begin position="20"/>
        <end position="40"/>
    </location>
</feature>
<comment type="similarity">
    <text evidence="2">Belongs to the major facilitator superfamily.</text>
</comment>
<dbReference type="KEGG" id="ock:EXM22_03090"/>
<evidence type="ECO:0000256" key="4">
    <source>
        <dbReference type="ARBA" id="ARBA00022692"/>
    </source>
</evidence>
<protein>
    <submittedName>
        <fullName evidence="8">MFS transporter</fullName>
    </submittedName>
</protein>
<dbReference type="EMBL" id="CP036150">
    <property type="protein sequence ID" value="QEN07020.1"/>
    <property type="molecule type" value="Genomic_DNA"/>
</dbReference>
<comment type="subcellular location">
    <subcellularLocation>
        <location evidence="1">Endomembrane system</location>
        <topology evidence="1">Multi-pass membrane protein</topology>
    </subcellularLocation>
</comment>
<feature type="transmembrane region" description="Helical" evidence="7">
    <location>
        <begin position="79"/>
        <end position="98"/>
    </location>
</feature>
<feature type="transmembrane region" description="Helical" evidence="7">
    <location>
        <begin position="366"/>
        <end position="388"/>
    </location>
</feature>
<keyword evidence="9" id="KW-1185">Reference proteome</keyword>
<feature type="transmembrane region" description="Helical" evidence="7">
    <location>
        <begin position="137"/>
        <end position="156"/>
    </location>
</feature>
<dbReference type="InterPro" id="IPR036259">
    <property type="entry name" value="MFS_trans_sf"/>
</dbReference>
<keyword evidence="5 7" id="KW-1133">Transmembrane helix</keyword>
<gene>
    <name evidence="8" type="ORF">EXM22_03090</name>
</gene>
<keyword evidence="4 7" id="KW-0812">Transmembrane</keyword>
<accession>A0A5C1QIZ5</accession>
<dbReference type="PANTHER" id="PTHR23514">
    <property type="entry name" value="BYPASS OF STOP CODON PROTEIN 6"/>
    <property type="match status" value="1"/>
</dbReference>
<dbReference type="RefSeq" id="WP_149485102.1">
    <property type="nucleotide sequence ID" value="NZ_CP036150.1"/>
</dbReference>
<dbReference type="InterPro" id="IPR051788">
    <property type="entry name" value="MFS_Transporter"/>
</dbReference>
<feature type="transmembrane region" description="Helical" evidence="7">
    <location>
        <begin position="250"/>
        <end position="268"/>
    </location>
</feature>
<evidence type="ECO:0000256" key="7">
    <source>
        <dbReference type="SAM" id="Phobius"/>
    </source>
</evidence>
<dbReference type="Gene3D" id="1.20.1250.20">
    <property type="entry name" value="MFS general substrate transporter like domains"/>
    <property type="match status" value="1"/>
</dbReference>
<feature type="transmembrane region" description="Helical" evidence="7">
    <location>
        <begin position="307"/>
        <end position="325"/>
    </location>
</feature>
<dbReference type="GO" id="GO:0012505">
    <property type="term" value="C:endomembrane system"/>
    <property type="evidence" value="ECO:0007669"/>
    <property type="project" value="UniProtKB-SubCell"/>
</dbReference>
<evidence type="ECO:0000256" key="1">
    <source>
        <dbReference type="ARBA" id="ARBA00004127"/>
    </source>
</evidence>
<proteinExistence type="inferred from homology"/>
<evidence type="ECO:0000256" key="2">
    <source>
        <dbReference type="ARBA" id="ARBA00008335"/>
    </source>
</evidence>
<feature type="transmembrane region" description="Helical" evidence="7">
    <location>
        <begin position="337"/>
        <end position="360"/>
    </location>
</feature>
<evidence type="ECO:0000256" key="3">
    <source>
        <dbReference type="ARBA" id="ARBA00022448"/>
    </source>
</evidence>
<evidence type="ECO:0000256" key="5">
    <source>
        <dbReference type="ARBA" id="ARBA00022989"/>
    </source>
</evidence>
<dbReference type="PANTHER" id="PTHR23514:SF3">
    <property type="entry name" value="BYPASS OF STOP CODON PROTEIN 6"/>
    <property type="match status" value="1"/>
</dbReference>
<name>A0A5C1QIZ5_9SPIO</name>
<feature type="transmembrane region" description="Helical" evidence="7">
    <location>
        <begin position="104"/>
        <end position="125"/>
    </location>
</feature>
<dbReference type="SUPFAM" id="SSF103473">
    <property type="entry name" value="MFS general substrate transporter"/>
    <property type="match status" value="1"/>
</dbReference>
<feature type="transmembrane region" description="Helical" evidence="7">
    <location>
        <begin position="168"/>
        <end position="186"/>
    </location>
</feature>
<dbReference type="OrthoDB" id="363005at2"/>
<feature type="transmembrane region" description="Helical" evidence="7">
    <location>
        <begin position="218"/>
        <end position="238"/>
    </location>
</feature>
<evidence type="ECO:0000256" key="6">
    <source>
        <dbReference type="ARBA" id="ARBA00023136"/>
    </source>
</evidence>
<reference evidence="8 9" key="1">
    <citation type="submission" date="2019-02" db="EMBL/GenBank/DDBJ databases">
        <title>Complete Genome Sequence and Methylome Analysis of free living Spirochaetas.</title>
        <authorList>
            <person name="Fomenkov A."/>
            <person name="Dubinina G."/>
            <person name="Leshcheva N."/>
            <person name="Mikheeva N."/>
            <person name="Grabovich M."/>
            <person name="Vincze T."/>
            <person name="Roberts R.J."/>
        </authorList>
    </citation>
    <scope>NUCLEOTIDE SEQUENCE [LARGE SCALE GENOMIC DNA]</scope>
    <source>
        <strain evidence="8 9">K2</strain>
    </source>
</reference>
<evidence type="ECO:0000313" key="9">
    <source>
        <dbReference type="Proteomes" id="UP000324209"/>
    </source>
</evidence>
<feature type="transmembrane region" description="Helical" evidence="7">
    <location>
        <begin position="280"/>
        <end position="301"/>
    </location>
</feature>